<dbReference type="RefSeq" id="WP_111276653.1">
    <property type="nucleotide sequence ID" value="NZ_QFYS01000006.1"/>
</dbReference>
<protein>
    <submittedName>
        <fullName evidence="2">Uncharacterized protein</fullName>
    </submittedName>
</protein>
<name>A0A328BEG5_9CAUL</name>
<feature type="transmembrane region" description="Helical" evidence="1">
    <location>
        <begin position="35"/>
        <end position="56"/>
    </location>
</feature>
<dbReference type="OrthoDB" id="7889159at2"/>
<keyword evidence="1" id="KW-0812">Transmembrane</keyword>
<evidence type="ECO:0000256" key="1">
    <source>
        <dbReference type="SAM" id="Phobius"/>
    </source>
</evidence>
<evidence type="ECO:0000313" key="3">
    <source>
        <dbReference type="Proteomes" id="UP000249524"/>
    </source>
</evidence>
<proteinExistence type="predicted"/>
<reference evidence="2 3" key="1">
    <citation type="submission" date="2018-05" db="EMBL/GenBank/DDBJ databases">
        <authorList>
            <person name="Lanie J.A."/>
            <person name="Ng W.-L."/>
            <person name="Kazmierczak K.M."/>
            <person name="Andrzejewski T.M."/>
            <person name="Davidsen T.M."/>
            <person name="Wayne K.J."/>
            <person name="Tettelin H."/>
            <person name="Glass J.I."/>
            <person name="Rusch D."/>
            <person name="Podicherti R."/>
            <person name="Tsui H.-C.T."/>
            <person name="Winkler M.E."/>
        </authorList>
    </citation>
    <scope>NUCLEOTIDE SEQUENCE [LARGE SCALE GENOMIC DNA]</scope>
    <source>
        <strain evidence="2 3">BUT-10</strain>
    </source>
</reference>
<keyword evidence="1" id="KW-0472">Membrane</keyword>
<dbReference type="AlphaFoldDB" id="A0A328BEG5"/>
<accession>A0A328BEG5</accession>
<sequence>MRTNLAIAVLIYPMVQAVAFGLGMLLVLTTGTAQWATPWMIAATFAVSVPVAWMIAPKLRSRRWRVAHGRRPDLS</sequence>
<feature type="transmembrane region" description="Helical" evidence="1">
    <location>
        <begin position="7"/>
        <end position="29"/>
    </location>
</feature>
<evidence type="ECO:0000313" key="2">
    <source>
        <dbReference type="EMBL" id="RAK64266.1"/>
    </source>
</evidence>
<organism evidence="2 3">
    <name type="scientific">Phenylobacterium kunshanense</name>
    <dbReference type="NCBI Taxonomy" id="1445034"/>
    <lineage>
        <taxon>Bacteria</taxon>
        <taxon>Pseudomonadati</taxon>
        <taxon>Pseudomonadota</taxon>
        <taxon>Alphaproteobacteria</taxon>
        <taxon>Caulobacterales</taxon>
        <taxon>Caulobacteraceae</taxon>
        <taxon>Phenylobacterium</taxon>
    </lineage>
</organism>
<keyword evidence="3" id="KW-1185">Reference proteome</keyword>
<keyword evidence="1" id="KW-1133">Transmembrane helix</keyword>
<dbReference type="EMBL" id="QFYS01000006">
    <property type="protein sequence ID" value="RAK64266.1"/>
    <property type="molecule type" value="Genomic_DNA"/>
</dbReference>
<gene>
    <name evidence="2" type="ORF">DJ019_13890</name>
</gene>
<dbReference type="Proteomes" id="UP000249524">
    <property type="component" value="Unassembled WGS sequence"/>
</dbReference>
<comment type="caution">
    <text evidence="2">The sequence shown here is derived from an EMBL/GenBank/DDBJ whole genome shotgun (WGS) entry which is preliminary data.</text>
</comment>